<feature type="domain" description="NADP-dependent oxidoreductase" evidence="7">
    <location>
        <begin position="16"/>
        <end position="116"/>
    </location>
</feature>
<evidence type="ECO:0000313" key="8">
    <source>
        <dbReference type="EMBL" id="EMS64417.1"/>
    </source>
</evidence>
<evidence type="ECO:0000256" key="2">
    <source>
        <dbReference type="ARBA" id="ARBA00022857"/>
    </source>
</evidence>
<feature type="binding site" evidence="5">
    <location>
        <position position="111"/>
    </location>
    <ligand>
        <name>substrate</name>
    </ligand>
</feature>
<accession>M7ZWF4</accession>
<evidence type="ECO:0000256" key="6">
    <source>
        <dbReference type="PIRSR" id="PIRSR000097-3"/>
    </source>
</evidence>
<dbReference type="STRING" id="4572.M7ZWF4"/>
<evidence type="ECO:0000256" key="1">
    <source>
        <dbReference type="ARBA" id="ARBA00007905"/>
    </source>
</evidence>
<dbReference type="PANTHER" id="PTHR11732">
    <property type="entry name" value="ALDO/KETO REDUCTASE"/>
    <property type="match status" value="1"/>
</dbReference>
<keyword evidence="2" id="KW-0521">NADP</keyword>
<reference evidence="8" key="1">
    <citation type="journal article" date="2013" name="Nature">
        <title>Draft genome of the wheat A-genome progenitor Triticum urartu.</title>
        <authorList>
            <person name="Ling H.Q."/>
            <person name="Zhao S."/>
            <person name="Liu D."/>
            <person name="Wang J."/>
            <person name="Sun H."/>
            <person name="Zhang C."/>
            <person name="Fan H."/>
            <person name="Li D."/>
            <person name="Dong L."/>
            <person name="Tao Y."/>
            <person name="Gao C."/>
            <person name="Wu H."/>
            <person name="Li Y."/>
            <person name="Cui Y."/>
            <person name="Guo X."/>
            <person name="Zheng S."/>
            <person name="Wang B."/>
            <person name="Yu K."/>
            <person name="Liang Q."/>
            <person name="Yang W."/>
            <person name="Lou X."/>
            <person name="Chen J."/>
            <person name="Feng M."/>
            <person name="Jian J."/>
            <person name="Zhang X."/>
            <person name="Luo G."/>
            <person name="Jiang Y."/>
            <person name="Liu J."/>
            <person name="Wang Z."/>
            <person name="Sha Y."/>
            <person name="Zhang B."/>
            <person name="Wu H."/>
            <person name="Tang D."/>
            <person name="Shen Q."/>
            <person name="Xue P."/>
            <person name="Zou S."/>
            <person name="Wang X."/>
            <person name="Liu X."/>
            <person name="Wang F."/>
            <person name="Yang Y."/>
            <person name="An X."/>
            <person name="Dong Z."/>
            <person name="Zhang K."/>
            <person name="Zhang X."/>
            <person name="Luo M.C."/>
            <person name="Dvorak J."/>
            <person name="Tong Y."/>
            <person name="Wang J."/>
            <person name="Yang H."/>
            <person name="Li Z."/>
            <person name="Wang D."/>
            <person name="Zhang A."/>
            <person name="Wang J."/>
        </authorList>
    </citation>
    <scope>NUCLEOTIDE SEQUENCE</scope>
</reference>
<dbReference type="InterPro" id="IPR036812">
    <property type="entry name" value="NAD(P)_OxRdtase_dom_sf"/>
</dbReference>
<dbReference type="eggNOG" id="KOG1577">
    <property type="taxonomic scope" value="Eukaryota"/>
</dbReference>
<evidence type="ECO:0000256" key="3">
    <source>
        <dbReference type="ARBA" id="ARBA00023002"/>
    </source>
</evidence>
<dbReference type="PRINTS" id="PR00069">
    <property type="entry name" value="ALDKETRDTASE"/>
</dbReference>
<dbReference type="AlphaFoldDB" id="M7ZWF4"/>
<dbReference type="PROSITE" id="PS00063">
    <property type="entry name" value="ALDOKETO_REDUCTASE_3"/>
    <property type="match status" value="1"/>
</dbReference>
<keyword evidence="3" id="KW-0560">Oxidoreductase</keyword>
<dbReference type="InterPro" id="IPR023210">
    <property type="entry name" value="NADP_OxRdtase_dom"/>
</dbReference>
<dbReference type="PROSITE" id="PS00798">
    <property type="entry name" value="ALDOKETO_REDUCTASE_1"/>
    <property type="match status" value="1"/>
</dbReference>
<dbReference type="CDD" id="cd19125">
    <property type="entry name" value="AKR_AKR4C1-15"/>
    <property type="match status" value="1"/>
</dbReference>
<comment type="similarity">
    <text evidence="1">Belongs to the aldo/keto reductase family.</text>
</comment>
<sequence length="328" mass="35818">MASHFVLSTGAKIPSVGLGTWQSEPGVVGDAVYAAVKAGYRHIDCAQVYGNEKEIGFALKKVFDEGITSRQDLFITSKLWCTNHAPEDVPVALDGTLQDLQTDYVDLYLVHWPIRMKKGAGFSPENVIPADIPATVRAAVGPGPPAANQVECHPVWQQAKLRDLCASKGIHFSAYSPLGSPGTFKAFTVLEHPMVVSTAEKLGKTPAQVALRWGIQSGHSVLPKSTHEERIKANFDVFDWSIPSDLFAGFSEIEQTRLIRGKFWTHPEGLFKSEEEIWDGHRSTCRDGAPVVASGTTTTTNIVENQAADERRGELNRQVIVQARADGE</sequence>
<organism evidence="8">
    <name type="scientific">Triticum urartu</name>
    <name type="common">Red wild einkorn</name>
    <name type="synonym">Crithodium urartu</name>
    <dbReference type="NCBI Taxonomy" id="4572"/>
    <lineage>
        <taxon>Eukaryota</taxon>
        <taxon>Viridiplantae</taxon>
        <taxon>Streptophyta</taxon>
        <taxon>Embryophyta</taxon>
        <taxon>Tracheophyta</taxon>
        <taxon>Spermatophyta</taxon>
        <taxon>Magnoliopsida</taxon>
        <taxon>Liliopsida</taxon>
        <taxon>Poales</taxon>
        <taxon>Poaceae</taxon>
        <taxon>BOP clade</taxon>
        <taxon>Pooideae</taxon>
        <taxon>Triticodae</taxon>
        <taxon>Triticeae</taxon>
        <taxon>Triticinae</taxon>
        <taxon>Triticum</taxon>
    </lineage>
</organism>
<dbReference type="Pfam" id="PF00248">
    <property type="entry name" value="Aldo_ket_red"/>
    <property type="match status" value="2"/>
</dbReference>
<proteinExistence type="inferred from homology"/>
<evidence type="ECO:0000259" key="7">
    <source>
        <dbReference type="Pfam" id="PF00248"/>
    </source>
</evidence>
<dbReference type="InterPro" id="IPR018170">
    <property type="entry name" value="Aldo/ket_reductase_CS"/>
</dbReference>
<dbReference type="OMA" id="LWNSQHH"/>
<protein>
    <submittedName>
        <fullName evidence="8">Aldo-keto reductase family 4 member C10</fullName>
    </submittedName>
</protein>
<dbReference type="Gene3D" id="3.20.20.100">
    <property type="entry name" value="NADP-dependent oxidoreductase domain"/>
    <property type="match status" value="2"/>
</dbReference>
<feature type="site" description="Lowers pKa of active site Tyr" evidence="6">
    <location>
        <position position="78"/>
    </location>
</feature>
<feature type="active site" description="Proton donor" evidence="4">
    <location>
        <position position="49"/>
    </location>
</feature>
<evidence type="ECO:0000256" key="4">
    <source>
        <dbReference type="PIRSR" id="PIRSR000097-1"/>
    </source>
</evidence>
<dbReference type="InterPro" id="IPR020471">
    <property type="entry name" value="AKR"/>
</dbReference>
<name>M7ZWF4_TRIUA</name>
<gene>
    <name evidence="8" type="ORF">TRIUR3_05215</name>
</gene>
<dbReference type="InterPro" id="IPR044498">
    <property type="entry name" value="AKR4C"/>
</dbReference>
<dbReference type="EMBL" id="KD056696">
    <property type="protein sequence ID" value="EMS64417.1"/>
    <property type="molecule type" value="Genomic_DNA"/>
</dbReference>
<feature type="domain" description="NADP-dependent oxidoreductase" evidence="7">
    <location>
        <begin position="144"/>
        <end position="252"/>
    </location>
</feature>
<dbReference type="PIRSF" id="PIRSF000097">
    <property type="entry name" value="AKR"/>
    <property type="match status" value="1"/>
</dbReference>
<dbReference type="SUPFAM" id="SSF51430">
    <property type="entry name" value="NAD(P)-linked oxidoreductase"/>
    <property type="match status" value="1"/>
</dbReference>
<dbReference type="GO" id="GO:0016491">
    <property type="term" value="F:oxidoreductase activity"/>
    <property type="evidence" value="ECO:0007669"/>
    <property type="project" value="UniProtKB-KW"/>
</dbReference>
<evidence type="ECO:0000256" key="5">
    <source>
        <dbReference type="PIRSR" id="PIRSR000097-2"/>
    </source>
</evidence>